<keyword evidence="3" id="KW-1185">Reference proteome</keyword>
<gene>
    <name evidence="2" type="ORF">JIP62_08605</name>
</gene>
<proteinExistence type="predicted"/>
<organism evidence="2 3">
    <name type="scientific">Brevundimonas vitisensis</name>
    <dbReference type="NCBI Taxonomy" id="2800818"/>
    <lineage>
        <taxon>Bacteria</taxon>
        <taxon>Pseudomonadati</taxon>
        <taxon>Pseudomonadota</taxon>
        <taxon>Alphaproteobacteria</taxon>
        <taxon>Caulobacterales</taxon>
        <taxon>Caulobacteraceae</taxon>
        <taxon>Brevundimonas</taxon>
    </lineage>
</organism>
<dbReference type="RefSeq" id="WP_201101792.1">
    <property type="nucleotide sequence ID" value="NZ_CP067977.1"/>
</dbReference>
<keyword evidence="1" id="KW-1133">Transmembrane helix</keyword>
<evidence type="ECO:0000313" key="3">
    <source>
        <dbReference type="Proteomes" id="UP000595448"/>
    </source>
</evidence>
<name>A0ABX7BKP9_9CAUL</name>
<keyword evidence="1" id="KW-0812">Transmembrane</keyword>
<reference evidence="2 3" key="1">
    <citation type="submission" date="2021-01" db="EMBL/GenBank/DDBJ databases">
        <title>Brevundimonas vitis sp. nov., an bacterium isolated from grape (Vitis vinifera).</title>
        <authorList>
            <person name="Jiang L."/>
            <person name="Lee J."/>
        </authorList>
    </citation>
    <scope>NUCLEOTIDE SEQUENCE [LARGE SCALE GENOMIC DNA]</scope>
    <source>
        <strain evidence="2 3">GRTSA-9</strain>
    </source>
</reference>
<dbReference type="EMBL" id="CP067977">
    <property type="protein sequence ID" value="QQQ17418.1"/>
    <property type="molecule type" value="Genomic_DNA"/>
</dbReference>
<evidence type="ECO:0000313" key="2">
    <source>
        <dbReference type="EMBL" id="QQQ17418.1"/>
    </source>
</evidence>
<sequence>METDIWRWVRPSWGRLYVLALAAPAFWVVWRLLDRDPAKVVVMLIVGGWLVFIFRTWFWFEKPRFRRP</sequence>
<protein>
    <submittedName>
        <fullName evidence="2">Uncharacterized protein</fullName>
    </submittedName>
</protein>
<evidence type="ECO:0000256" key="1">
    <source>
        <dbReference type="SAM" id="Phobius"/>
    </source>
</evidence>
<keyword evidence="1" id="KW-0472">Membrane</keyword>
<feature type="transmembrane region" description="Helical" evidence="1">
    <location>
        <begin position="16"/>
        <end position="33"/>
    </location>
</feature>
<accession>A0ABX7BKP9</accession>
<feature type="transmembrane region" description="Helical" evidence="1">
    <location>
        <begin position="40"/>
        <end position="60"/>
    </location>
</feature>
<dbReference type="Proteomes" id="UP000595448">
    <property type="component" value="Chromosome"/>
</dbReference>